<gene>
    <name evidence="1" type="ORF">EPI11_12545</name>
</gene>
<protein>
    <submittedName>
        <fullName evidence="1">Uncharacterized protein</fullName>
    </submittedName>
</protein>
<evidence type="ECO:0000313" key="2">
    <source>
        <dbReference type="Proteomes" id="UP000287527"/>
    </source>
</evidence>
<dbReference type="EMBL" id="SBII01000009">
    <property type="protein sequence ID" value="RWW98752.1"/>
    <property type="molecule type" value="Genomic_DNA"/>
</dbReference>
<name>A0A444H6B3_9FLAO</name>
<dbReference type="InterPro" id="IPR029063">
    <property type="entry name" value="SAM-dependent_MTases_sf"/>
</dbReference>
<proteinExistence type="predicted"/>
<dbReference type="Proteomes" id="UP000287527">
    <property type="component" value="Unassembled WGS sequence"/>
</dbReference>
<dbReference type="SUPFAM" id="SSF53335">
    <property type="entry name" value="S-adenosyl-L-methionine-dependent methyltransferases"/>
    <property type="match status" value="1"/>
</dbReference>
<evidence type="ECO:0000313" key="1">
    <source>
        <dbReference type="EMBL" id="RWW98752.1"/>
    </source>
</evidence>
<dbReference type="AlphaFoldDB" id="A0A444H6B3"/>
<accession>A0A444H6B3</accession>
<reference evidence="1 2" key="1">
    <citation type="submission" date="2019-01" db="EMBL/GenBank/DDBJ databases">
        <title>Flavobacterium sp. nov.,isolated from freshwater.</title>
        <authorList>
            <person name="Zhang R."/>
            <person name="Du Z.-J."/>
        </authorList>
    </citation>
    <scope>NUCLEOTIDE SEQUENCE [LARGE SCALE GENOMIC DNA]</scope>
    <source>
        <strain evidence="1 2">1E403</strain>
    </source>
</reference>
<dbReference type="OrthoDB" id="1157001at2"/>
<sequence>MYKEELVFIVRSIVESNTYKSHIAAAEKLSLFYKKVTSIQDLQYKSNETIVTGGVALSSFEAGSCVDDYLRTVFFIKGIHKAITKLCIDYPEKSINILYAGCGPYATLLLPLLSLFHKNRINAILLDINVSSLNSVQNLISIMGLEEYKLQLIEANAITYSKPENFIIDLAISETMHYGLTREPQVAIVKNIIAQMPAHGILIPQEINIDLAYTFYAKEPFVKDAVHNVKGRNELQPYAFRIDLGRLFTISKEHFNGQIKSESKFESNFYNLPDDYSNHPDLCIFTELVIFEDIELKTAESYITNPYCVTSLYNFKDTSVFQLVYDITDIPQWTYNLQDKY</sequence>
<organism evidence="1 2">
    <name type="scientific">Flavobacterium cerinum</name>
    <dbReference type="NCBI Taxonomy" id="2502784"/>
    <lineage>
        <taxon>Bacteria</taxon>
        <taxon>Pseudomonadati</taxon>
        <taxon>Bacteroidota</taxon>
        <taxon>Flavobacteriia</taxon>
        <taxon>Flavobacteriales</taxon>
        <taxon>Flavobacteriaceae</taxon>
        <taxon>Flavobacterium</taxon>
    </lineage>
</organism>
<dbReference type="RefSeq" id="WP_128390328.1">
    <property type="nucleotide sequence ID" value="NZ_SBII01000009.1"/>
</dbReference>
<keyword evidence="2" id="KW-1185">Reference proteome</keyword>
<dbReference type="Gene3D" id="3.40.50.150">
    <property type="entry name" value="Vaccinia Virus protein VP39"/>
    <property type="match status" value="1"/>
</dbReference>
<comment type="caution">
    <text evidence="1">The sequence shown here is derived from an EMBL/GenBank/DDBJ whole genome shotgun (WGS) entry which is preliminary data.</text>
</comment>